<proteinExistence type="predicted"/>
<evidence type="ECO:0000313" key="1">
    <source>
        <dbReference type="EMBL" id="TCO58129.1"/>
    </source>
</evidence>
<evidence type="ECO:0000313" key="2">
    <source>
        <dbReference type="Proteomes" id="UP000295680"/>
    </source>
</evidence>
<reference evidence="1 2" key="1">
    <citation type="submission" date="2019-03" db="EMBL/GenBank/DDBJ databases">
        <title>Genomic Encyclopedia of Type Strains, Phase IV (KMG-IV): sequencing the most valuable type-strain genomes for metagenomic binning, comparative biology and taxonomic classification.</title>
        <authorList>
            <person name="Goeker M."/>
        </authorList>
    </citation>
    <scope>NUCLEOTIDE SEQUENCE [LARGE SCALE GENOMIC DNA]</scope>
    <source>
        <strain evidence="1 2">DSM 45934</strain>
    </source>
</reference>
<accession>A0A4R2JN78</accession>
<dbReference type="AlphaFoldDB" id="A0A4R2JN78"/>
<dbReference type="Proteomes" id="UP000295680">
    <property type="component" value="Unassembled WGS sequence"/>
</dbReference>
<comment type="caution">
    <text evidence="1">The sequence shown here is derived from an EMBL/GenBank/DDBJ whole genome shotgun (WGS) entry which is preliminary data.</text>
</comment>
<gene>
    <name evidence="1" type="ORF">EV192_105194</name>
</gene>
<dbReference type="EMBL" id="SLWS01000005">
    <property type="protein sequence ID" value="TCO58129.1"/>
    <property type="molecule type" value="Genomic_DNA"/>
</dbReference>
<organism evidence="1 2">
    <name type="scientific">Actinocrispum wychmicini</name>
    <dbReference type="NCBI Taxonomy" id="1213861"/>
    <lineage>
        <taxon>Bacteria</taxon>
        <taxon>Bacillati</taxon>
        <taxon>Actinomycetota</taxon>
        <taxon>Actinomycetes</taxon>
        <taxon>Pseudonocardiales</taxon>
        <taxon>Pseudonocardiaceae</taxon>
        <taxon>Actinocrispum</taxon>
    </lineage>
</organism>
<sequence>MNWTVVVLAGLLTLCIGVTVVLLSPGDRAGRIVVPQPAGVQGPPATSASR</sequence>
<name>A0A4R2JN78_9PSEU</name>
<keyword evidence="2" id="KW-1185">Reference proteome</keyword>
<protein>
    <submittedName>
        <fullName evidence="1">Uncharacterized protein</fullName>
    </submittedName>
</protein>
<dbReference type="RefSeq" id="WP_165960554.1">
    <property type="nucleotide sequence ID" value="NZ_SLWS01000005.1"/>
</dbReference>